<feature type="transmembrane region" description="Helical" evidence="2">
    <location>
        <begin position="46"/>
        <end position="69"/>
    </location>
</feature>
<evidence type="ECO:0000256" key="2">
    <source>
        <dbReference type="SAM" id="Phobius"/>
    </source>
</evidence>
<proteinExistence type="predicted"/>
<evidence type="ECO:0000256" key="1">
    <source>
        <dbReference type="SAM" id="MobiDB-lite"/>
    </source>
</evidence>
<protein>
    <submittedName>
        <fullName evidence="3">Uncharacterized protein</fullName>
    </submittedName>
</protein>
<dbReference type="EMBL" id="HBUF01291878">
    <property type="protein sequence ID" value="CAG6689402.1"/>
    <property type="molecule type" value="Transcribed_RNA"/>
</dbReference>
<feature type="compositionally biased region" description="Polar residues" evidence="1">
    <location>
        <begin position="109"/>
        <end position="120"/>
    </location>
</feature>
<reference evidence="3" key="1">
    <citation type="submission" date="2021-05" db="EMBL/GenBank/DDBJ databases">
        <authorList>
            <person name="Alioto T."/>
            <person name="Alioto T."/>
            <person name="Gomez Garrido J."/>
        </authorList>
    </citation>
    <scope>NUCLEOTIDE SEQUENCE</scope>
</reference>
<evidence type="ECO:0000313" key="3">
    <source>
        <dbReference type="EMBL" id="CAG6689402.1"/>
    </source>
</evidence>
<dbReference type="EMBL" id="HBUF01291877">
    <property type="protein sequence ID" value="CAG6689401.1"/>
    <property type="molecule type" value="Transcribed_RNA"/>
</dbReference>
<accession>A0A8D8XA55</accession>
<name>A0A8D8XA55_9HEMI</name>
<dbReference type="AlphaFoldDB" id="A0A8D8XA55"/>
<keyword evidence="2" id="KW-0812">Transmembrane</keyword>
<sequence length="120" mass="14130">MRHTLTTYGPRGTKKLRFGFLSESQAPPVGLKNCFFLKNKKKKNRFFVHWFFFTRFFANFGLISIVQHFPLNILLVSPRHCSDHELLSSSPLSHPIRHFRRHGNPPPGQRNNYSTQRNNH</sequence>
<feature type="region of interest" description="Disordered" evidence="1">
    <location>
        <begin position="89"/>
        <end position="120"/>
    </location>
</feature>
<keyword evidence="2" id="KW-0472">Membrane</keyword>
<keyword evidence="2" id="KW-1133">Transmembrane helix</keyword>
<organism evidence="3">
    <name type="scientific">Cacopsylla melanoneura</name>
    <dbReference type="NCBI Taxonomy" id="428564"/>
    <lineage>
        <taxon>Eukaryota</taxon>
        <taxon>Metazoa</taxon>
        <taxon>Ecdysozoa</taxon>
        <taxon>Arthropoda</taxon>
        <taxon>Hexapoda</taxon>
        <taxon>Insecta</taxon>
        <taxon>Pterygota</taxon>
        <taxon>Neoptera</taxon>
        <taxon>Paraneoptera</taxon>
        <taxon>Hemiptera</taxon>
        <taxon>Sternorrhyncha</taxon>
        <taxon>Psylloidea</taxon>
        <taxon>Psyllidae</taxon>
        <taxon>Psyllinae</taxon>
        <taxon>Cacopsylla</taxon>
    </lineage>
</organism>